<dbReference type="Gene3D" id="1.10.3860.10">
    <property type="entry name" value="Sodium:dicarboxylate symporter"/>
    <property type="match status" value="1"/>
</dbReference>
<dbReference type="PRINTS" id="PR00173">
    <property type="entry name" value="EDTRNSPORT"/>
</dbReference>
<proteinExistence type="predicted"/>
<dbReference type="PANTHER" id="PTHR42865">
    <property type="entry name" value="PROTON/GLUTAMATE-ASPARTATE SYMPORTER"/>
    <property type="match status" value="1"/>
</dbReference>
<reference evidence="7 8" key="1">
    <citation type="submission" date="2016-10" db="EMBL/GenBank/DDBJ databases">
        <authorList>
            <person name="de Groot N.N."/>
        </authorList>
    </citation>
    <scope>NUCLEOTIDE SEQUENCE [LARGE SCALE GENOMIC DNA]</scope>
    <source>
        <strain evidence="7 8">KH1P1</strain>
    </source>
</reference>
<feature type="transmembrane region" description="Helical" evidence="6">
    <location>
        <begin position="201"/>
        <end position="224"/>
    </location>
</feature>
<dbReference type="PANTHER" id="PTHR42865:SF10">
    <property type="entry name" value="SODIUM:DICARBOXYLATE SYMPORTER FAMILY PROTEIN"/>
    <property type="match status" value="1"/>
</dbReference>
<evidence type="ECO:0000256" key="3">
    <source>
        <dbReference type="ARBA" id="ARBA00022692"/>
    </source>
</evidence>
<evidence type="ECO:0000256" key="5">
    <source>
        <dbReference type="ARBA" id="ARBA00023136"/>
    </source>
</evidence>
<feature type="transmembrane region" description="Helical" evidence="6">
    <location>
        <begin position="294"/>
        <end position="312"/>
    </location>
</feature>
<dbReference type="AlphaFoldDB" id="A0A1I0ILC5"/>
<accession>A0A1I0ILC5</accession>
<feature type="transmembrane region" description="Helical" evidence="6">
    <location>
        <begin position="261"/>
        <end position="282"/>
    </location>
</feature>
<evidence type="ECO:0000256" key="4">
    <source>
        <dbReference type="ARBA" id="ARBA00022989"/>
    </source>
</evidence>
<organism evidence="7 8">
    <name type="scientific">[Clostridium] aminophilum</name>
    <dbReference type="NCBI Taxonomy" id="1526"/>
    <lineage>
        <taxon>Bacteria</taxon>
        <taxon>Bacillati</taxon>
        <taxon>Bacillota</taxon>
        <taxon>Clostridia</taxon>
        <taxon>Lachnospirales</taxon>
        <taxon>Lachnospiraceae</taxon>
    </lineage>
</organism>
<gene>
    <name evidence="7" type="ORF">SAMN04487771_10902</name>
</gene>
<feature type="transmembrane region" description="Helical" evidence="6">
    <location>
        <begin position="365"/>
        <end position="383"/>
    </location>
</feature>
<feature type="transmembrane region" description="Helical" evidence="6">
    <location>
        <begin position="439"/>
        <end position="458"/>
    </location>
</feature>
<keyword evidence="3 6" id="KW-0812">Transmembrane</keyword>
<sequence length="523" mass="57264">MIQLTNQNINRSIDEVETFLTESRSESGKAIKLRLMLEEVLLNYQERLGKGREFSIQKKKLLGRIQVILSVTGEGFDPFSGDGSEEFHLLRKLHADVDLVTDWSYQNGVNRVSFSLNRQQKFSSTQKTLIALFLGIVLGSVSYELPEAERLSLLENYIGPTLNTILNIITAVAVPMVFFSLTWGVCTIGDVNTLSRIGKRMIGRFMLSQLLLAAIAAAVCVPFFHSSSTGSSSFQPAEIYALLLSIIPDNLVTPFATGNTVHVITLAVVAGSVLLMMGERVSSLTLFVEHMNNALFYLMSGISALIPFMVFLGLFKITASGQLSVVLQSWKMLLTILVLFILPMLIYTIIVAVRKRVSVIKLIRKAASVFLIGLMTASSSAALAENLERCEHSYGIDEKIVRFGVPLGQTIFMPGAAMFFISISFGMAENCAIAITPNWLVLVTLTSVLLAVALPPIPGGMTMCFTILFGQLNIPFESIGIALALNIVFEYAVTGVNLFCLQMELTELAGSLGMLDLNTLRKS</sequence>
<feature type="transmembrane region" description="Helical" evidence="6">
    <location>
        <begin position="165"/>
        <end position="189"/>
    </location>
</feature>
<keyword evidence="5 6" id="KW-0472">Membrane</keyword>
<keyword evidence="2" id="KW-0813">Transport</keyword>
<comment type="subcellular location">
    <subcellularLocation>
        <location evidence="1">Membrane</location>
        <topology evidence="1">Multi-pass membrane protein</topology>
    </subcellularLocation>
</comment>
<dbReference type="GO" id="GO:0015293">
    <property type="term" value="F:symporter activity"/>
    <property type="evidence" value="ECO:0007669"/>
    <property type="project" value="UniProtKB-KW"/>
</dbReference>
<feature type="transmembrane region" description="Helical" evidence="6">
    <location>
        <begin position="478"/>
        <end position="501"/>
    </location>
</feature>
<feature type="transmembrane region" description="Helical" evidence="6">
    <location>
        <begin position="403"/>
        <end position="427"/>
    </location>
</feature>
<evidence type="ECO:0000256" key="6">
    <source>
        <dbReference type="SAM" id="Phobius"/>
    </source>
</evidence>
<dbReference type="OrthoDB" id="9768885at2"/>
<dbReference type="InterPro" id="IPR036458">
    <property type="entry name" value="Na:dicarbo_symporter_sf"/>
</dbReference>
<keyword evidence="4 6" id="KW-1133">Transmembrane helix</keyword>
<name>A0A1I0ILC5_9FIRM</name>
<dbReference type="SUPFAM" id="SSF118215">
    <property type="entry name" value="Proton glutamate symport protein"/>
    <property type="match status" value="1"/>
</dbReference>
<dbReference type="eggNOG" id="COG1301">
    <property type="taxonomic scope" value="Bacteria"/>
</dbReference>
<evidence type="ECO:0000256" key="1">
    <source>
        <dbReference type="ARBA" id="ARBA00004141"/>
    </source>
</evidence>
<evidence type="ECO:0000313" key="7">
    <source>
        <dbReference type="EMBL" id="SET97792.1"/>
    </source>
</evidence>
<dbReference type="Proteomes" id="UP000199820">
    <property type="component" value="Unassembled WGS sequence"/>
</dbReference>
<dbReference type="InterPro" id="IPR001991">
    <property type="entry name" value="Na-dicarboxylate_symporter"/>
</dbReference>
<feature type="transmembrane region" description="Helical" evidence="6">
    <location>
        <begin position="128"/>
        <end position="145"/>
    </location>
</feature>
<feature type="transmembrane region" description="Helical" evidence="6">
    <location>
        <begin position="332"/>
        <end position="353"/>
    </location>
</feature>
<keyword evidence="8" id="KW-1185">Reference proteome</keyword>
<dbReference type="EMBL" id="FOIL01000090">
    <property type="protein sequence ID" value="SET97792.1"/>
    <property type="molecule type" value="Genomic_DNA"/>
</dbReference>
<evidence type="ECO:0000313" key="8">
    <source>
        <dbReference type="Proteomes" id="UP000199820"/>
    </source>
</evidence>
<dbReference type="STRING" id="1526.SAMN02910262_01001"/>
<dbReference type="GO" id="GO:0006835">
    <property type="term" value="P:dicarboxylic acid transport"/>
    <property type="evidence" value="ECO:0007669"/>
    <property type="project" value="TreeGrafter"/>
</dbReference>
<protein>
    <submittedName>
        <fullName evidence="7">Na+/H+-dicarboxylate symporter</fullName>
    </submittedName>
</protein>
<dbReference type="Pfam" id="PF00375">
    <property type="entry name" value="SDF"/>
    <property type="match status" value="1"/>
</dbReference>
<evidence type="ECO:0000256" key="2">
    <source>
        <dbReference type="ARBA" id="ARBA00022448"/>
    </source>
</evidence>
<dbReference type="GO" id="GO:0005886">
    <property type="term" value="C:plasma membrane"/>
    <property type="evidence" value="ECO:0007669"/>
    <property type="project" value="UniProtKB-SubCell"/>
</dbReference>
<dbReference type="RefSeq" id="WP_083379023.1">
    <property type="nucleotide sequence ID" value="NZ_FOIL01000090.1"/>
</dbReference>